<keyword evidence="3" id="KW-0732">Signal</keyword>
<dbReference type="OrthoDB" id="10027957at2759"/>
<name>A0A815H4J4_9BILA</name>
<dbReference type="AlphaFoldDB" id="A0A815H4J4"/>
<keyword evidence="2" id="KW-1133">Transmembrane helix</keyword>
<proteinExistence type="predicted"/>
<protein>
    <recommendedName>
        <fullName evidence="6">SUEL-type lectin domain-containing protein</fullName>
    </recommendedName>
</protein>
<reference evidence="4" key="1">
    <citation type="submission" date="2021-02" db="EMBL/GenBank/DDBJ databases">
        <authorList>
            <person name="Nowell W R."/>
        </authorList>
    </citation>
    <scope>NUCLEOTIDE SEQUENCE</scope>
</reference>
<feature type="transmembrane region" description="Helical" evidence="2">
    <location>
        <begin position="451"/>
        <end position="471"/>
    </location>
</feature>
<feature type="compositionally biased region" description="Polar residues" evidence="1">
    <location>
        <begin position="512"/>
        <end position="523"/>
    </location>
</feature>
<evidence type="ECO:0000256" key="2">
    <source>
        <dbReference type="SAM" id="Phobius"/>
    </source>
</evidence>
<feature type="region of interest" description="Disordered" evidence="1">
    <location>
        <begin position="505"/>
        <end position="545"/>
    </location>
</feature>
<keyword evidence="5" id="KW-1185">Reference proteome</keyword>
<evidence type="ECO:0008006" key="6">
    <source>
        <dbReference type="Google" id="ProtNLM"/>
    </source>
</evidence>
<feature type="region of interest" description="Disordered" evidence="1">
    <location>
        <begin position="331"/>
        <end position="360"/>
    </location>
</feature>
<keyword evidence="2" id="KW-0472">Membrane</keyword>
<dbReference type="CDD" id="cd22823">
    <property type="entry name" value="Gal_Rha_Lectin"/>
    <property type="match status" value="1"/>
</dbReference>
<evidence type="ECO:0000256" key="3">
    <source>
        <dbReference type="SAM" id="SignalP"/>
    </source>
</evidence>
<sequence length="603" mass="68619">MILQQQLLLLLLLLFSIIHSTIANVETLHFESACLQQTNLVHLNLRCSQYEHIQIIRVIYGYTKQPLLDECHFSIYDCIQEGSSHNILSCNGKQTCLINLTKNEMLSSSITTPGVPNCPDFNYIQVNFGCIPDSKDICDSWKDEGSIIHLSHTYSKDRTYNRCHCKIRSSMTNGQVLLHAREINREHDLYKSFIYPKQLNLDCKQTTYLEIAISRYERKCIDMLPTNNIALFGSGSHNFTLSYVKNDPFSELFFYLELKASPMKKDHNVQIICNWARRKTTTMEPMTTAILSSTIPVRKKTKGTTISMESGVKSSRIDLIRHKPIIHNDVEDTTNIPDEEEEGEGEGTEEEPVEVEEEEDLTSTIPVKLLKTKRPKSRKTTKITTTTTIETTVVTLSDEDEEWTRILANAKIDSQVPTQFVSINNRTFATAAQVSIITSDQKLRHSTSNNLLILLLVIICLTFIILIIYCLKIKQPGCIQRLKTNTNVAFLFCCEAGKLLFRSPNDSHHQSHTISNTPTSTIGNRHRHRHRHNRPSPPSMPDYQSSEYYVDETGNTCRTTQSIYDGGGGSGHGGEKSIYSIDYDEEETEYTTKYDRHHEGGSC</sequence>
<feature type="signal peptide" evidence="3">
    <location>
        <begin position="1"/>
        <end position="23"/>
    </location>
</feature>
<dbReference type="InterPro" id="IPR043159">
    <property type="entry name" value="Lectin_gal-bd_sf"/>
</dbReference>
<evidence type="ECO:0000256" key="1">
    <source>
        <dbReference type="SAM" id="MobiDB-lite"/>
    </source>
</evidence>
<comment type="caution">
    <text evidence="4">The sequence shown here is derived from an EMBL/GenBank/DDBJ whole genome shotgun (WGS) entry which is preliminary data.</text>
</comment>
<organism evidence="4 5">
    <name type="scientific">Adineta steineri</name>
    <dbReference type="NCBI Taxonomy" id="433720"/>
    <lineage>
        <taxon>Eukaryota</taxon>
        <taxon>Metazoa</taxon>
        <taxon>Spiralia</taxon>
        <taxon>Gnathifera</taxon>
        <taxon>Rotifera</taxon>
        <taxon>Eurotatoria</taxon>
        <taxon>Bdelloidea</taxon>
        <taxon>Adinetida</taxon>
        <taxon>Adinetidae</taxon>
        <taxon>Adineta</taxon>
    </lineage>
</organism>
<feature type="compositionally biased region" description="Acidic residues" evidence="1">
    <location>
        <begin position="337"/>
        <end position="360"/>
    </location>
</feature>
<evidence type="ECO:0000313" key="4">
    <source>
        <dbReference type="EMBL" id="CAF1347328.1"/>
    </source>
</evidence>
<evidence type="ECO:0000313" key="5">
    <source>
        <dbReference type="Proteomes" id="UP000663832"/>
    </source>
</evidence>
<feature type="compositionally biased region" description="Basic residues" evidence="1">
    <location>
        <begin position="524"/>
        <end position="534"/>
    </location>
</feature>
<accession>A0A815H4J4</accession>
<feature type="chain" id="PRO_5032959831" description="SUEL-type lectin domain-containing protein" evidence="3">
    <location>
        <begin position="24"/>
        <end position="603"/>
    </location>
</feature>
<gene>
    <name evidence="4" type="ORF">QVE165_LOCUS33781</name>
</gene>
<dbReference type="EMBL" id="CAJNOM010000312">
    <property type="protein sequence ID" value="CAF1347328.1"/>
    <property type="molecule type" value="Genomic_DNA"/>
</dbReference>
<keyword evidence="2" id="KW-0812">Transmembrane</keyword>
<dbReference type="Proteomes" id="UP000663832">
    <property type="component" value="Unassembled WGS sequence"/>
</dbReference>
<dbReference type="Gene3D" id="2.60.120.740">
    <property type="match status" value="1"/>
</dbReference>